<reference evidence="13 14" key="1">
    <citation type="journal article" date="2020" name="bioRxiv">
        <title>Sequence and annotation of 42 cannabis genomes reveals extensive copy number variation in cannabinoid synthesis and pathogen resistance genes.</title>
        <authorList>
            <person name="Mckernan K.J."/>
            <person name="Helbert Y."/>
            <person name="Kane L.T."/>
            <person name="Ebling H."/>
            <person name="Zhang L."/>
            <person name="Liu B."/>
            <person name="Eaton Z."/>
            <person name="Mclaughlin S."/>
            <person name="Kingan S."/>
            <person name="Baybayan P."/>
            <person name="Concepcion G."/>
            <person name="Jordan M."/>
            <person name="Riva A."/>
            <person name="Barbazuk W."/>
            <person name="Harkins T."/>
        </authorList>
    </citation>
    <scope>NUCLEOTIDE SEQUENCE [LARGE SCALE GENOMIC DNA]</scope>
    <source>
        <strain evidence="13 14">cv. Jamaican Lion 4</strain>
        <strain evidence="12">Father</strain>
        <strain evidence="11">Mother</strain>
        <tissue evidence="12">Leaf</tissue>
    </source>
</reference>
<evidence type="ECO:0000259" key="9">
    <source>
        <dbReference type="Pfam" id="PF09331"/>
    </source>
</evidence>
<dbReference type="GO" id="GO:0008234">
    <property type="term" value="F:cysteine-type peptidase activity"/>
    <property type="evidence" value="ECO:0007669"/>
    <property type="project" value="InterPro"/>
</dbReference>
<dbReference type="AlphaFoldDB" id="A0A7J6HGU9"/>
<dbReference type="InterPro" id="IPR008395">
    <property type="entry name" value="Agenet-like_dom"/>
</dbReference>
<dbReference type="EMBL" id="JAATIQ010000048">
    <property type="protein sequence ID" value="KAF4393739.1"/>
    <property type="molecule type" value="Genomic_DNA"/>
</dbReference>
<comment type="caution">
    <text evidence="12">The sequence shown here is derived from an EMBL/GenBank/DDBJ whole genome shotgun (WGS) entry which is preliminary data.</text>
</comment>
<feature type="domain" description="Ubiquitin-like protease family profile" evidence="7">
    <location>
        <begin position="954"/>
        <end position="1045"/>
    </location>
</feature>
<dbReference type="GO" id="GO:0006508">
    <property type="term" value="P:proteolysis"/>
    <property type="evidence" value="ECO:0007669"/>
    <property type="project" value="UniProtKB-KW"/>
</dbReference>
<evidence type="ECO:0000256" key="5">
    <source>
        <dbReference type="ARBA" id="ARBA00023004"/>
    </source>
</evidence>
<evidence type="ECO:0000256" key="4">
    <source>
        <dbReference type="ARBA" id="ARBA00022801"/>
    </source>
</evidence>
<feature type="region of interest" description="Disordered" evidence="6">
    <location>
        <begin position="317"/>
        <end position="349"/>
    </location>
</feature>
<accession>A0A7J6HGU9</accession>
<evidence type="ECO:0000313" key="13">
    <source>
        <dbReference type="Proteomes" id="UP000525078"/>
    </source>
</evidence>
<dbReference type="InterPro" id="IPR003653">
    <property type="entry name" value="Peptidase_C48_C"/>
</dbReference>
<keyword evidence="3" id="KW-0479">Metal-binding</keyword>
<evidence type="ECO:0000313" key="11">
    <source>
        <dbReference type="EMBL" id="KAF4355206.1"/>
    </source>
</evidence>
<dbReference type="Pfam" id="PF05641">
    <property type="entry name" value="Agenet"/>
    <property type="match status" value="1"/>
</dbReference>
<dbReference type="InterPro" id="IPR026992">
    <property type="entry name" value="DIOX_N"/>
</dbReference>
<dbReference type="GO" id="GO:0046872">
    <property type="term" value="F:metal ion binding"/>
    <property type="evidence" value="ECO:0007669"/>
    <property type="project" value="UniProtKB-KW"/>
</dbReference>
<dbReference type="Proteomes" id="UP000525078">
    <property type="component" value="Unassembled WGS sequence"/>
</dbReference>
<sequence>MKLKLGDRVEVHERGYASSGPYFPATVIRTPLKMKPHVTLLYVEYGIRTSSSDHHNPLENPLREIVNADNVRPPLLPAKELVVFKEGDDVEFFFRNRWFRGVVVSVNVEGLRLHREWNNGAWNPPLPQDFINLQMRTKRTKKDPLKVKVKAYNQFSNEIPVISLAGIDDNEGNRRSEIRKKIVEACEDWGLFQVVDHGVDATLISQMTRLATEFFALPAQEKLRFDMSGGKKGGFIVSSHLQVYLCLFRPDRVKALVNMSVPFNPRNPCGHDYYICRFQERGLFSTTPSTLGKIVSKKDTNVLPAASDDDFQTEKVVAKPVSSKKRKAVTDDASASKKRKSKDVGDHSNLDKVCEPSVVDDPKLVNVAKKVKKKPVSKSLGKKKSEAPSVDIPLIHTERDDVELWFKLGDKAIRFGIEEFSIITGLDCTKSYDVDLFKSKKLLAYNECIFCMHVLTEKLTVKEVASIFFSGALKDDEDYVKIALVYFFAGYLYGYPQGKKIDNFIFAMVNGDDYIELAKKKMIEKGYKLKGFPIAFLIWLYEIIPSLSPRFCNRISNKIPRVLNWENSPTTEFSELIQGVFNNPKIVVKDFVASSGEKSQRLFSKFKFDPKYVPKRIGGALSSDEVKDEVKCQQQIKDGISSLRIEFLSEFAKLAEIINGLKKKENDGSSKDSEFFSSLIREAYYQDISDDGGGLQLSVHTIQAEEEKDTLNFENMFIDPDFLKGVVDSTVKSALKTDDVSFHDDSDKLSLVLYDESYLSPEVQKRQPKPSSVVLSPYVVDFGSSSSSKEDLMRIVQDDKFIVHGINPFKNEIGFNTGVEQCIKFSKFIDENIVMNRGSTPMRTTSYLHRWIFFFIEISEKMWFYQLHACGKFLRDSHLDVVFYYLRKKIKQDDTLNQRITTTDCLFDQVMWNSYNPFLKSGSNPSKIDFDNVIPRYIVGEYLFCNTPWERMLNIYNSMSGALNKKRALDHVKAYSTMLPFYLEYLDVYSSRPDLNLDQGPYSVGKREPLNFKFIDGLPSQVNSDCGVFVIKFAEFFIRGKIDDIPTKMSDLVAVYRDDLAVSLFIHARRKQIGGYITDDEVLKKGKKSKDNASVKAKVKGKDIPKGKGNAK</sequence>
<evidence type="ECO:0000256" key="2">
    <source>
        <dbReference type="ARBA" id="ARBA00022670"/>
    </source>
</evidence>
<keyword evidence="2" id="KW-0645">Protease</keyword>
<evidence type="ECO:0000313" key="12">
    <source>
        <dbReference type="EMBL" id="KAF4393739.1"/>
    </source>
</evidence>
<evidence type="ECO:0008006" key="15">
    <source>
        <dbReference type="Google" id="ProtNLM"/>
    </source>
</evidence>
<dbReference type="Pfam" id="PF02902">
    <property type="entry name" value="Peptidase_C48"/>
    <property type="match status" value="1"/>
</dbReference>
<evidence type="ECO:0000256" key="6">
    <source>
        <dbReference type="SAM" id="MobiDB-lite"/>
    </source>
</evidence>
<dbReference type="PANTHER" id="PTHR48449">
    <property type="entry name" value="DUF1985 DOMAIN-CONTAINING PROTEIN"/>
    <property type="match status" value="1"/>
</dbReference>
<keyword evidence="14" id="KW-1185">Reference proteome</keyword>
<dbReference type="Gene3D" id="3.40.395.10">
    <property type="entry name" value="Adenoviral Proteinase, Chain A"/>
    <property type="match status" value="1"/>
</dbReference>
<dbReference type="Gene3D" id="2.60.120.330">
    <property type="entry name" value="B-lactam Antibiotic, Isopenicillin N Synthase, Chain"/>
    <property type="match status" value="1"/>
</dbReference>
<dbReference type="Proteomes" id="UP000583929">
    <property type="component" value="Unassembled WGS sequence"/>
</dbReference>
<feature type="domain" description="DUF1985" evidence="9">
    <location>
        <begin position="400"/>
        <end position="512"/>
    </location>
</feature>
<dbReference type="InterPro" id="IPR027443">
    <property type="entry name" value="IPNS-like_sf"/>
</dbReference>
<evidence type="ECO:0000259" key="8">
    <source>
        <dbReference type="Pfam" id="PF05641"/>
    </source>
</evidence>
<dbReference type="SUPFAM" id="SSF54001">
    <property type="entry name" value="Cysteine proteinases"/>
    <property type="match status" value="1"/>
</dbReference>
<dbReference type="InterPro" id="IPR015410">
    <property type="entry name" value="DUF1985"/>
</dbReference>
<keyword evidence="4" id="KW-0378">Hydrolase</keyword>
<gene>
    <name evidence="11" type="ORF">F8388_012981</name>
    <name evidence="12" type="ORF">G4B88_007725</name>
</gene>
<organism evidence="12 14">
    <name type="scientific">Cannabis sativa</name>
    <name type="common">Hemp</name>
    <name type="synonym">Marijuana</name>
    <dbReference type="NCBI Taxonomy" id="3483"/>
    <lineage>
        <taxon>Eukaryota</taxon>
        <taxon>Viridiplantae</taxon>
        <taxon>Streptophyta</taxon>
        <taxon>Embryophyta</taxon>
        <taxon>Tracheophyta</taxon>
        <taxon>Spermatophyta</taxon>
        <taxon>Magnoliopsida</taxon>
        <taxon>eudicotyledons</taxon>
        <taxon>Gunneridae</taxon>
        <taxon>Pentapetalae</taxon>
        <taxon>rosids</taxon>
        <taxon>fabids</taxon>
        <taxon>Rosales</taxon>
        <taxon>Cannabaceae</taxon>
        <taxon>Cannabis</taxon>
    </lineage>
</organism>
<evidence type="ECO:0000259" key="7">
    <source>
        <dbReference type="Pfam" id="PF02902"/>
    </source>
</evidence>
<protein>
    <recommendedName>
        <fullName evidence="15">Ubiquitin-like protease family profile domain-containing protein</fullName>
    </recommendedName>
</protein>
<feature type="domain" description="Agenet-like" evidence="8">
    <location>
        <begin position="6"/>
        <end position="74"/>
    </location>
</feature>
<evidence type="ECO:0000313" key="14">
    <source>
        <dbReference type="Proteomes" id="UP000583929"/>
    </source>
</evidence>
<evidence type="ECO:0000259" key="10">
    <source>
        <dbReference type="Pfam" id="PF14226"/>
    </source>
</evidence>
<comment type="similarity">
    <text evidence="1">Belongs to the peptidase C48 family.</text>
</comment>
<feature type="region of interest" description="Disordered" evidence="6">
    <location>
        <begin position="1085"/>
        <end position="1112"/>
    </location>
</feature>
<dbReference type="EMBL" id="JAATIP010000268">
    <property type="protein sequence ID" value="KAF4355206.1"/>
    <property type="molecule type" value="Genomic_DNA"/>
</dbReference>
<dbReference type="Pfam" id="PF09331">
    <property type="entry name" value="DUF1985"/>
    <property type="match status" value="1"/>
</dbReference>
<dbReference type="InterPro" id="IPR038765">
    <property type="entry name" value="Papain-like_cys_pep_sf"/>
</dbReference>
<dbReference type="SUPFAM" id="SSF51197">
    <property type="entry name" value="Clavaminate synthase-like"/>
    <property type="match status" value="1"/>
</dbReference>
<proteinExistence type="inferred from homology"/>
<evidence type="ECO:0000256" key="3">
    <source>
        <dbReference type="ARBA" id="ARBA00022723"/>
    </source>
</evidence>
<keyword evidence="5" id="KW-0408">Iron</keyword>
<dbReference type="PANTHER" id="PTHR48449:SF1">
    <property type="entry name" value="DUF1985 DOMAIN-CONTAINING PROTEIN"/>
    <property type="match status" value="1"/>
</dbReference>
<name>A0A7J6HGU9_CANSA</name>
<feature type="domain" description="Non-haem dioxygenase N-terminal" evidence="10">
    <location>
        <begin position="159"/>
        <end position="233"/>
    </location>
</feature>
<dbReference type="Pfam" id="PF14226">
    <property type="entry name" value="DIOX_N"/>
    <property type="match status" value="1"/>
</dbReference>
<evidence type="ECO:0000256" key="1">
    <source>
        <dbReference type="ARBA" id="ARBA00005234"/>
    </source>
</evidence>